<sequence>MPRLCRVRILLWLAVPLAITAVAALWAAWYARSGRRATPEVEVVTYRRDGRHGAVPGSGARDRRFAAAVRRPVRTPVVRGRSAPVRGSGVVVRRAGR</sequence>
<comment type="caution">
    <text evidence="1">The sequence shown here is derived from an EMBL/GenBank/DDBJ whole genome shotgun (WGS) entry which is preliminary data.</text>
</comment>
<reference evidence="1 2" key="1">
    <citation type="submission" date="2017-11" db="EMBL/GenBank/DDBJ databases">
        <title>Genomic Encyclopedia of Archaeal and Bacterial Type Strains, Phase II (KMG-II): From Individual Species to Whole Genera.</title>
        <authorList>
            <person name="Goeker M."/>
        </authorList>
    </citation>
    <scope>NUCLEOTIDE SEQUENCE [LARGE SCALE GENOMIC DNA]</scope>
    <source>
        <strain evidence="1 2">DSM 27763</strain>
    </source>
</reference>
<accession>A0A2M9BFB6</accession>
<dbReference type="Proteomes" id="UP000230842">
    <property type="component" value="Unassembled WGS sequence"/>
</dbReference>
<gene>
    <name evidence="1" type="ORF">CLV56_0843</name>
</gene>
<evidence type="ECO:0000313" key="1">
    <source>
        <dbReference type="EMBL" id="PJJ56632.1"/>
    </source>
</evidence>
<protein>
    <submittedName>
        <fullName evidence="1">Uncharacterized protein</fullName>
    </submittedName>
</protein>
<keyword evidence="2" id="KW-1185">Reference proteome</keyword>
<proteinExistence type="predicted"/>
<dbReference type="EMBL" id="PGEZ01000001">
    <property type="protein sequence ID" value="PJJ56632.1"/>
    <property type="molecule type" value="Genomic_DNA"/>
</dbReference>
<name>A0A2M9BFB6_9ACTN</name>
<dbReference type="AlphaFoldDB" id="A0A2M9BFB6"/>
<evidence type="ECO:0000313" key="2">
    <source>
        <dbReference type="Proteomes" id="UP000230842"/>
    </source>
</evidence>
<organism evidence="1 2">
    <name type="scientific">Mumia flava</name>
    <dbReference type="NCBI Taxonomy" id="1348852"/>
    <lineage>
        <taxon>Bacteria</taxon>
        <taxon>Bacillati</taxon>
        <taxon>Actinomycetota</taxon>
        <taxon>Actinomycetes</taxon>
        <taxon>Propionibacteriales</taxon>
        <taxon>Nocardioidaceae</taxon>
        <taxon>Mumia</taxon>
    </lineage>
</organism>